<dbReference type="EMBL" id="JACGCM010000685">
    <property type="protein sequence ID" value="KAF6168680.1"/>
    <property type="molecule type" value="Genomic_DNA"/>
</dbReference>
<evidence type="ECO:0000313" key="3">
    <source>
        <dbReference type="Proteomes" id="UP000541444"/>
    </source>
</evidence>
<name>A0A7J7NNS1_9MAGN</name>
<comment type="caution">
    <text evidence="2">The sequence shown here is derived from an EMBL/GenBank/DDBJ whole genome shotgun (WGS) entry which is preliminary data.</text>
</comment>
<dbReference type="AlphaFoldDB" id="A0A7J7NNS1"/>
<evidence type="ECO:0000256" key="1">
    <source>
        <dbReference type="SAM" id="MobiDB-lite"/>
    </source>
</evidence>
<protein>
    <submittedName>
        <fullName evidence="2">Uncharacterized protein</fullName>
    </submittedName>
</protein>
<dbReference type="PANTHER" id="PTHR33924">
    <property type="entry name" value="CATION-TRANSPORTING ATPASE"/>
    <property type="match status" value="1"/>
</dbReference>
<organism evidence="2 3">
    <name type="scientific">Kingdonia uniflora</name>
    <dbReference type="NCBI Taxonomy" id="39325"/>
    <lineage>
        <taxon>Eukaryota</taxon>
        <taxon>Viridiplantae</taxon>
        <taxon>Streptophyta</taxon>
        <taxon>Embryophyta</taxon>
        <taxon>Tracheophyta</taxon>
        <taxon>Spermatophyta</taxon>
        <taxon>Magnoliopsida</taxon>
        <taxon>Ranunculales</taxon>
        <taxon>Circaeasteraceae</taxon>
        <taxon>Kingdonia</taxon>
    </lineage>
</organism>
<evidence type="ECO:0000313" key="2">
    <source>
        <dbReference type="EMBL" id="KAF6168680.1"/>
    </source>
</evidence>
<dbReference type="Proteomes" id="UP000541444">
    <property type="component" value="Unassembled WGS sequence"/>
</dbReference>
<dbReference type="PANTHER" id="PTHR33924:SF5">
    <property type="entry name" value="CATION-TRANSPORTING ATPASE"/>
    <property type="match status" value="1"/>
</dbReference>
<feature type="compositionally biased region" description="Basic and acidic residues" evidence="1">
    <location>
        <begin position="359"/>
        <end position="375"/>
    </location>
</feature>
<proteinExistence type="predicted"/>
<dbReference type="OrthoDB" id="1930341at2759"/>
<gene>
    <name evidence="2" type="ORF">GIB67_026566</name>
</gene>
<feature type="region of interest" description="Disordered" evidence="1">
    <location>
        <begin position="345"/>
        <end position="375"/>
    </location>
</feature>
<keyword evidence="3" id="KW-1185">Reference proteome</keyword>
<sequence>MTSGWGLGYQALFSLFEIGGWDTHGFRLMGGVIRSKSARCLDMSSLTAVGSCGCMRVFMRELKSLSLVLVASVGKLGSLAIETYEIKKGVQTHQTETSLSKDDKDQYQFGKKEKMFEIMKESPPIISDALTPAITGNNLVAPLDKETYSSMGPVDSISGPIDLSLKLHSSERGSDVTVAFLCDNSKFPLLTKHRDSNSVTSRGTGFDLNVDAIDLSNSEDHDPFFPCKTYGHVKSGEASECGSSSGPLEENGPFKRWQEMKRNGFLSSSSHGGIPVPKKRGRKSKSKNDVMKEKMEIAKKEQVARFSKIAAPSGLLNGLNPGIINHVRNSKQVHSIIEAMVRSEKLENKTKCKSSSQSKGDHKETNHKQKDLEDTHDSIISRISQSHGDKHPSTLAGSTIVSSSSKQIDRVCDLIVGDRRVWDDNSVASQFTSDHDDDTFTLKLSSSTCIASENTNSLYNDDSINKASVPSLSIKASTVASQWLELLDQDIKGRLSALKRSKKRVQAVIQTELPLLVSRELSPNPQNDTDTATAEVHLEKWNALFSQMEKTLSEEGRHLESWLKQVKEMQLHCEWGLQSVNWNGLQQLGKSQNISGSTGADKSEKEIAIRAAAASIYSTCNLVLSKANAPNF</sequence>
<feature type="region of interest" description="Disordered" evidence="1">
    <location>
        <begin position="265"/>
        <end position="289"/>
    </location>
</feature>
<accession>A0A7J7NNS1</accession>
<reference evidence="2 3" key="1">
    <citation type="journal article" date="2020" name="IScience">
        <title>Genome Sequencing of the Endangered Kingdonia uniflora (Circaeasteraceae, Ranunculales) Reveals Potential Mechanisms of Evolutionary Specialization.</title>
        <authorList>
            <person name="Sun Y."/>
            <person name="Deng T."/>
            <person name="Zhang A."/>
            <person name="Moore M.J."/>
            <person name="Landis J.B."/>
            <person name="Lin N."/>
            <person name="Zhang H."/>
            <person name="Zhang X."/>
            <person name="Huang J."/>
            <person name="Zhang X."/>
            <person name="Sun H."/>
            <person name="Wang H."/>
        </authorList>
    </citation>
    <scope>NUCLEOTIDE SEQUENCE [LARGE SCALE GENOMIC DNA]</scope>
    <source>
        <strain evidence="2">TB1705</strain>
        <tissue evidence="2">Leaf</tissue>
    </source>
</reference>